<dbReference type="GO" id="GO:0007034">
    <property type="term" value="P:vacuolar transport"/>
    <property type="evidence" value="ECO:0007669"/>
    <property type="project" value="InterPro"/>
</dbReference>
<evidence type="ECO:0000313" key="3">
    <source>
        <dbReference type="EMBL" id="CAJ1965801.1"/>
    </source>
</evidence>
<dbReference type="EMBL" id="CAKOGP040002225">
    <property type="protein sequence ID" value="CAJ1965801.1"/>
    <property type="molecule type" value="Genomic_DNA"/>
</dbReference>
<evidence type="ECO:0000313" key="4">
    <source>
        <dbReference type="Proteomes" id="UP001295423"/>
    </source>
</evidence>
<dbReference type="Gene3D" id="1.20.58.80">
    <property type="entry name" value="Phosphotransferase system, lactose/cellobiose-type IIA subunit"/>
    <property type="match status" value="1"/>
</dbReference>
<name>A0AAD2PXB0_9STRA</name>
<sequence length="672" mass="75193">METPSSARRQTLKQGADSNKIQLRNEIPLSKYYSIAKRLLDYFTASFDARSLDEAYIYGVRFVSLCVQLGQHPSYKQRSYVIQHKEMSDKCNHVLECLEIVRQRMDAQEILREQQRQFDQMKLLERQRAEEAEMRAKQKQEKDESERQEATITKMSALSKLSAMQRDLNQLTAEVYDAAQTQANDKAQSKKKTDGLIRAQVDDISPAIEESPQPTNSEMPDNSSTAAAPSLMGSAMSRMTSMMMTSRKEPKSKDDETSSMSETNKKLVPAQIADAPVATPSSSSSSKTIQSVKPVKSKVKKQQQQPKEVEKATNNALPEAKQKPATVSSSSTSKKNTAPPLQVAKLVAKPKSKQPKQVSSSSKAKAPVSKKKEIKPQATKPKDATSTQVPNKTKVSAPRLDKVEQPSKRIPDKAPKKEEPSAMETDNETEGITSLHQAEIQEEELPVQRQPRRPEKDTIDLLEASIKAQIERIEEIEQMLIPKLLEEARKEHQIAKNPKIKANKEERILHKRKAIHCLSQKRKWEKLAETTKIAVFHMETQVFRLENAMEDQQVEEAMTEAKSAMTSMGNSVGVNDLEGFSEALGAGDLVEKATVDGEDDEIMTEELESWITGSSLDGSSDEKQTDQEDHALDDDDFSILSLPNIPQQDPSSSFQSNKAKDRISKKLVQAAM</sequence>
<organism evidence="3 4">
    <name type="scientific">Cylindrotheca closterium</name>
    <dbReference type="NCBI Taxonomy" id="2856"/>
    <lineage>
        <taxon>Eukaryota</taxon>
        <taxon>Sar</taxon>
        <taxon>Stramenopiles</taxon>
        <taxon>Ochrophyta</taxon>
        <taxon>Bacillariophyta</taxon>
        <taxon>Bacillariophyceae</taxon>
        <taxon>Bacillariophycidae</taxon>
        <taxon>Bacillariales</taxon>
        <taxon>Bacillariaceae</taxon>
        <taxon>Cylindrotheca</taxon>
    </lineage>
</organism>
<evidence type="ECO:0000259" key="2">
    <source>
        <dbReference type="Pfam" id="PF08969"/>
    </source>
</evidence>
<dbReference type="InterPro" id="IPR015063">
    <property type="entry name" value="USP8_dimer"/>
</dbReference>
<feature type="compositionally biased region" description="Low complexity" evidence="1">
    <location>
        <begin position="281"/>
        <end position="294"/>
    </location>
</feature>
<keyword evidence="4" id="KW-1185">Reference proteome</keyword>
<dbReference type="AlphaFoldDB" id="A0AAD2PXB0"/>
<evidence type="ECO:0000256" key="1">
    <source>
        <dbReference type="SAM" id="MobiDB-lite"/>
    </source>
</evidence>
<dbReference type="InterPro" id="IPR005024">
    <property type="entry name" value="Snf7_fam"/>
</dbReference>
<feature type="compositionally biased region" description="Basic and acidic residues" evidence="1">
    <location>
        <begin position="399"/>
        <end position="420"/>
    </location>
</feature>
<feature type="compositionally biased region" description="Low complexity" evidence="1">
    <location>
        <begin position="323"/>
        <end position="340"/>
    </location>
</feature>
<dbReference type="Pfam" id="PF08969">
    <property type="entry name" value="USP8_dimer"/>
    <property type="match status" value="1"/>
</dbReference>
<feature type="compositionally biased region" description="Polar residues" evidence="1">
    <location>
        <begin position="644"/>
        <end position="657"/>
    </location>
</feature>
<feature type="region of interest" description="Disordered" evidence="1">
    <location>
        <begin position="611"/>
        <end position="662"/>
    </location>
</feature>
<feature type="domain" description="USP8 dimerisation" evidence="2">
    <location>
        <begin position="17"/>
        <end position="106"/>
    </location>
</feature>
<feature type="compositionally biased region" description="Basic and acidic residues" evidence="1">
    <location>
        <begin position="620"/>
        <end position="630"/>
    </location>
</feature>
<protein>
    <recommendedName>
        <fullName evidence="2">USP8 dimerisation domain-containing protein</fullName>
    </recommendedName>
</protein>
<gene>
    <name evidence="3" type="ORF">CYCCA115_LOCUS21393</name>
</gene>
<proteinExistence type="predicted"/>
<reference evidence="3" key="1">
    <citation type="submission" date="2023-08" db="EMBL/GenBank/DDBJ databases">
        <authorList>
            <person name="Audoor S."/>
            <person name="Bilcke G."/>
        </authorList>
    </citation>
    <scope>NUCLEOTIDE SEQUENCE</scope>
</reference>
<dbReference type="Pfam" id="PF03357">
    <property type="entry name" value="Snf7"/>
    <property type="match status" value="1"/>
</dbReference>
<feature type="compositionally biased region" description="Basic and acidic residues" evidence="1">
    <location>
        <begin position="246"/>
        <end position="256"/>
    </location>
</feature>
<feature type="region of interest" description="Disordered" evidence="1">
    <location>
        <begin position="129"/>
        <end position="149"/>
    </location>
</feature>
<accession>A0AAD2PXB0</accession>
<feature type="compositionally biased region" description="Low complexity" evidence="1">
    <location>
        <begin position="236"/>
        <end position="245"/>
    </location>
</feature>
<feature type="compositionally biased region" description="Basic and acidic residues" evidence="1">
    <location>
        <begin position="370"/>
        <end position="383"/>
    </location>
</feature>
<dbReference type="Proteomes" id="UP001295423">
    <property type="component" value="Unassembled WGS sequence"/>
</dbReference>
<feature type="compositionally biased region" description="Low complexity" evidence="1">
    <location>
        <begin position="355"/>
        <end position="367"/>
    </location>
</feature>
<comment type="caution">
    <text evidence="3">The sequence shown here is derived from an EMBL/GenBank/DDBJ whole genome shotgun (WGS) entry which is preliminary data.</text>
</comment>
<feature type="region of interest" description="Disordered" evidence="1">
    <location>
        <begin position="182"/>
        <end position="455"/>
    </location>
</feature>
<feature type="compositionally biased region" description="Polar residues" evidence="1">
    <location>
        <begin position="384"/>
        <end position="394"/>
    </location>
</feature>
<feature type="compositionally biased region" description="Polar residues" evidence="1">
    <location>
        <begin position="212"/>
        <end position="227"/>
    </location>
</feature>